<evidence type="ECO:0000256" key="1">
    <source>
        <dbReference type="SAM" id="Phobius"/>
    </source>
</evidence>
<gene>
    <name evidence="2" type="ORF">LPO_1062</name>
</gene>
<feature type="transmembrane region" description="Helical" evidence="1">
    <location>
        <begin position="40"/>
        <end position="59"/>
    </location>
</feature>
<dbReference type="Proteomes" id="UP000010102">
    <property type="component" value="Chromosome"/>
</dbReference>
<feature type="transmembrane region" description="Helical" evidence="1">
    <location>
        <begin position="7"/>
        <end position="28"/>
    </location>
</feature>
<feature type="transmembrane region" description="Helical" evidence="1">
    <location>
        <begin position="65"/>
        <end position="87"/>
    </location>
</feature>
<reference evidence="2 3" key="1">
    <citation type="submission" date="2011-07" db="EMBL/GenBank/DDBJ databases">
        <authorList>
            <person name="Genoscope - CEA"/>
        </authorList>
    </citation>
    <scope>NUCLEOTIDE SEQUENCE [LARGE SCALE GENOMIC DNA]</scope>
    <source>
        <strain evidence="3">lorraine</strain>
    </source>
</reference>
<keyword evidence="1" id="KW-1133">Transmembrane helix</keyword>
<name>A0AAV2UV58_LEGPN</name>
<organism evidence="2 3">
    <name type="scientific">Legionella pneumophila subsp. pneumophila</name>
    <dbReference type="NCBI Taxonomy" id="91891"/>
    <lineage>
        <taxon>Bacteria</taxon>
        <taxon>Pseudomonadati</taxon>
        <taxon>Pseudomonadota</taxon>
        <taxon>Gammaproteobacteria</taxon>
        <taxon>Legionellales</taxon>
        <taxon>Legionellaceae</taxon>
        <taxon>Legionella</taxon>
    </lineage>
</organism>
<accession>A0AAV2UV58</accession>
<dbReference type="EMBL" id="FQ958210">
    <property type="protein sequence ID" value="CCD05128.1"/>
    <property type="molecule type" value="Genomic_DNA"/>
</dbReference>
<keyword evidence="1" id="KW-0472">Membrane</keyword>
<proteinExistence type="predicted"/>
<evidence type="ECO:0000313" key="2">
    <source>
        <dbReference type="EMBL" id="CCD05128.1"/>
    </source>
</evidence>
<dbReference type="RefSeq" id="WP_014841314.1">
    <property type="nucleotide sequence ID" value="NC_018139.1"/>
</dbReference>
<dbReference type="KEGG" id="lpo:LPO_1062"/>
<sequence>MSKQNDLLNWLVNLAIKIRFCFFLSIELLKKIKRTFFKKIPVLIALLMGFTLLVISFYISKYSELLIGLSTTAFSVAVIIPIFEWAINYKNKKLHPEIPDYINLKINFILMKLLHRLCRFISPHITDLITLSDIKNLDEHTQLSLEDILKEKFFIGFDLFIDWNKYTNRLEELLSNNMISVNLTAEQVNSLLVVIKAIKTWGNIIDKNFDKLFMPLNKNISNMKITVDDEELYTLIFNDNQINWAYNKSSCESKLTQLYKVNPDFAGSLSKNLVKIISYFDDLITSFGNKIILDPSVVQNKKSQKPFKEIFTSFQN</sequence>
<dbReference type="AlphaFoldDB" id="A0AAV2UV58"/>
<keyword evidence="1" id="KW-0812">Transmembrane</keyword>
<evidence type="ECO:0000313" key="3">
    <source>
        <dbReference type="Proteomes" id="UP000010102"/>
    </source>
</evidence>
<protein>
    <submittedName>
        <fullName evidence="2">Uncharacterized protein</fullName>
    </submittedName>
</protein>